<dbReference type="EMBL" id="SOPX01000001">
    <property type="protein sequence ID" value="TFB33296.1"/>
    <property type="molecule type" value="Genomic_DNA"/>
</dbReference>
<gene>
    <name evidence="4" type="ORF">BCL90_2578</name>
    <name evidence="5" type="ORF">E3V97_04425</name>
</gene>
<evidence type="ECO:0000313" key="6">
    <source>
        <dbReference type="Proteomes" id="UP000273898"/>
    </source>
</evidence>
<protein>
    <submittedName>
        <fullName evidence="5">Thioredoxin family protein</fullName>
    </submittedName>
    <submittedName>
        <fullName evidence="4">Thioredoxin-like protein</fullName>
    </submittedName>
</protein>
<sequence length="188" mass="21245">MKNIILYSFFILFISTAFKPDTPPASADAILTKAIAKAKKEKKYVFVLFHASWCGWCHKMDDSMNDPEIKAYFEKSYVIEHLTVFESKGKENLENPGAAELLKKYKSDGFGIPVWFIFDANGKLIVDSHLRPEGTGLEVKGQNIIGCPASKEEIKAFTDALKKTSKLNDAELAKITERFRRNDPKYKG</sequence>
<dbReference type="InterPro" id="IPR017937">
    <property type="entry name" value="Thioredoxin_CS"/>
</dbReference>
<dbReference type="Proteomes" id="UP000273898">
    <property type="component" value="Unassembled WGS sequence"/>
</dbReference>
<keyword evidence="7" id="KW-1185">Reference proteome</keyword>
<dbReference type="PROSITE" id="PS51352">
    <property type="entry name" value="THIOREDOXIN_2"/>
    <property type="match status" value="1"/>
</dbReference>
<dbReference type="PROSITE" id="PS00194">
    <property type="entry name" value="THIOREDOXIN_1"/>
    <property type="match status" value="1"/>
</dbReference>
<dbReference type="Pfam" id="PF13899">
    <property type="entry name" value="Thioredoxin_7"/>
    <property type="match status" value="1"/>
</dbReference>
<evidence type="ECO:0000313" key="4">
    <source>
        <dbReference type="EMBL" id="RLJ77490.1"/>
    </source>
</evidence>
<dbReference type="InterPro" id="IPR013766">
    <property type="entry name" value="Thioredoxin_domain"/>
</dbReference>
<dbReference type="Gene3D" id="3.40.30.10">
    <property type="entry name" value="Glutaredoxin"/>
    <property type="match status" value="1"/>
</dbReference>
<evidence type="ECO:0000313" key="5">
    <source>
        <dbReference type="EMBL" id="TFB33296.1"/>
    </source>
</evidence>
<dbReference type="SUPFAM" id="SSF52833">
    <property type="entry name" value="Thioredoxin-like"/>
    <property type="match status" value="1"/>
</dbReference>
<name>A0A497Y5P8_9SPHI</name>
<comment type="caution">
    <text evidence="4">The sequence shown here is derived from an EMBL/GenBank/DDBJ whole genome shotgun (WGS) entry which is preliminary data.</text>
</comment>
<feature type="domain" description="Thioredoxin" evidence="3">
    <location>
        <begin position="16"/>
        <end position="163"/>
    </location>
</feature>
<proteinExistence type="predicted"/>
<evidence type="ECO:0000313" key="7">
    <source>
        <dbReference type="Proteomes" id="UP000297429"/>
    </source>
</evidence>
<evidence type="ECO:0000259" key="3">
    <source>
        <dbReference type="PROSITE" id="PS51352"/>
    </source>
</evidence>
<reference evidence="5 7" key="2">
    <citation type="submission" date="2019-03" db="EMBL/GenBank/DDBJ databases">
        <authorList>
            <person name="He R.-H."/>
        </authorList>
    </citation>
    <scope>NUCLEOTIDE SEQUENCE [LARGE SCALE GENOMIC DNA]</scope>
    <source>
        <strain evidence="5 7">DSM 19624</strain>
    </source>
</reference>
<dbReference type="EMBL" id="RCCK01000011">
    <property type="protein sequence ID" value="RLJ77490.1"/>
    <property type="molecule type" value="Genomic_DNA"/>
</dbReference>
<dbReference type="InterPro" id="IPR036249">
    <property type="entry name" value="Thioredoxin-like_sf"/>
</dbReference>
<dbReference type="AlphaFoldDB" id="A0A497Y5P8"/>
<reference evidence="4 6" key="1">
    <citation type="submission" date="2018-10" db="EMBL/GenBank/DDBJ databases">
        <title>Genomic Encyclopedia of Archaeal and Bacterial Type Strains, Phase II (KMG-II): from individual species to whole genera.</title>
        <authorList>
            <person name="Goeker M."/>
        </authorList>
    </citation>
    <scope>NUCLEOTIDE SEQUENCE [LARGE SCALE GENOMIC DNA]</scope>
    <source>
        <strain evidence="4 6">DSM 19624</strain>
    </source>
</reference>
<feature type="signal peptide" evidence="2">
    <location>
        <begin position="1"/>
        <end position="19"/>
    </location>
</feature>
<feature type="chain" id="PRO_5044605729" evidence="2">
    <location>
        <begin position="20"/>
        <end position="188"/>
    </location>
</feature>
<dbReference type="RefSeq" id="WP_121284245.1">
    <property type="nucleotide sequence ID" value="NZ_RCCK01000011.1"/>
</dbReference>
<evidence type="ECO:0000256" key="1">
    <source>
        <dbReference type="ARBA" id="ARBA00023284"/>
    </source>
</evidence>
<dbReference type="OrthoDB" id="120730at2"/>
<accession>A0A497Y5P8</accession>
<organism evidence="4 6">
    <name type="scientific">Pedobacter alluvionis</name>
    <dbReference type="NCBI Taxonomy" id="475253"/>
    <lineage>
        <taxon>Bacteria</taxon>
        <taxon>Pseudomonadati</taxon>
        <taxon>Bacteroidota</taxon>
        <taxon>Sphingobacteriia</taxon>
        <taxon>Sphingobacteriales</taxon>
        <taxon>Sphingobacteriaceae</taxon>
        <taxon>Pedobacter</taxon>
    </lineage>
</organism>
<evidence type="ECO:0000256" key="2">
    <source>
        <dbReference type="SAM" id="SignalP"/>
    </source>
</evidence>
<dbReference type="Proteomes" id="UP000297429">
    <property type="component" value="Unassembled WGS sequence"/>
</dbReference>
<keyword evidence="1" id="KW-0676">Redox-active center</keyword>
<keyword evidence="2" id="KW-0732">Signal</keyword>